<dbReference type="AlphaFoldDB" id="A0A8S1YCZ3"/>
<dbReference type="Proteomes" id="UP000683925">
    <property type="component" value="Unassembled WGS sequence"/>
</dbReference>
<protein>
    <submittedName>
        <fullName evidence="1">Uncharacterized protein</fullName>
    </submittedName>
</protein>
<proteinExistence type="predicted"/>
<dbReference type="EMBL" id="CAJJDP010000149">
    <property type="protein sequence ID" value="CAD8209314.1"/>
    <property type="molecule type" value="Genomic_DNA"/>
</dbReference>
<name>A0A8S1YCZ3_PAROT</name>
<evidence type="ECO:0000313" key="2">
    <source>
        <dbReference type="Proteomes" id="UP000683925"/>
    </source>
</evidence>
<keyword evidence="2" id="KW-1185">Reference proteome</keyword>
<evidence type="ECO:0000313" key="1">
    <source>
        <dbReference type="EMBL" id="CAD8209314.1"/>
    </source>
</evidence>
<organism evidence="1 2">
    <name type="scientific">Paramecium octaurelia</name>
    <dbReference type="NCBI Taxonomy" id="43137"/>
    <lineage>
        <taxon>Eukaryota</taxon>
        <taxon>Sar</taxon>
        <taxon>Alveolata</taxon>
        <taxon>Ciliophora</taxon>
        <taxon>Intramacronucleata</taxon>
        <taxon>Oligohymenophorea</taxon>
        <taxon>Peniculida</taxon>
        <taxon>Parameciidae</taxon>
        <taxon>Paramecium</taxon>
    </lineage>
</organism>
<reference evidence="1" key="1">
    <citation type="submission" date="2021-01" db="EMBL/GenBank/DDBJ databases">
        <authorList>
            <consortium name="Genoscope - CEA"/>
            <person name="William W."/>
        </authorList>
    </citation>
    <scope>NUCLEOTIDE SEQUENCE</scope>
</reference>
<sequence>MFYFAFQVRLLQDLLTLDQREGEKLIQQKRFDNVKQQDCATEMGDQNMDSDVMERGVRNIQKLMKVVKGLQF</sequence>
<accession>A0A8S1YCZ3</accession>
<gene>
    <name evidence="1" type="ORF">POCTA_138.1.T1470005</name>
</gene>
<comment type="caution">
    <text evidence="1">The sequence shown here is derived from an EMBL/GenBank/DDBJ whole genome shotgun (WGS) entry which is preliminary data.</text>
</comment>